<dbReference type="Proteomes" id="UP000305681">
    <property type="component" value="Unassembled WGS sequence"/>
</dbReference>
<dbReference type="RefSeq" id="WP_139090423.1">
    <property type="nucleotide sequence ID" value="NZ_VDGE01000002.1"/>
</dbReference>
<accession>A0A5C4NT78</accession>
<sequence length="166" mass="16131">MNGKTGAVCGGVLAPLVLAACTVMPQGPSAMVLPGTGKSFAQFQGDDAHCRGYAQAQLGGSSAQQAAADSGVRSAALGTLLGAVAGAAIDGGHGAGVGAGTGLVFGALAGTGAADSSSYGMQRRYDYAYQQCMYASGHKVPVAGQMLSSVPANAATPPPGTPPPRY</sequence>
<protein>
    <recommendedName>
        <fullName evidence="2">Glycine-zipper-containing OmpA-like membrane domain-containing protein</fullName>
    </recommendedName>
</protein>
<evidence type="ECO:0000256" key="1">
    <source>
        <dbReference type="SAM" id="SignalP"/>
    </source>
</evidence>
<dbReference type="AlphaFoldDB" id="A0A5C4NT78"/>
<proteinExistence type="predicted"/>
<feature type="signal peptide" evidence="1">
    <location>
        <begin position="1"/>
        <end position="19"/>
    </location>
</feature>
<feature type="domain" description="Glycine-zipper-containing OmpA-like membrane" evidence="2">
    <location>
        <begin position="72"/>
        <end position="110"/>
    </location>
</feature>
<organism evidence="3 4">
    <name type="scientific">Janthinobacterium lividum</name>
    <dbReference type="NCBI Taxonomy" id="29581"/>
    <lineage>
        <taxon>Bacteria</taxon>
        <taxon>Pseudomonadati</taxon>
        <taxon>Pseudomonadota</taxon>
        <taxon>Betaproteobacteria</taxon>
        <taxon>Burkholderiales</taxon>
        <taxon>Oxalobacteraceae</taxon>
        <taxon>Janthinobacterium</taxon>
    </lineage>
</organism>
<dbReference type="InterPro" id="IPR025693">
    <property type="entry name" value="Gly-zipper_OmpA-like_dom"/>
</dbReference>
<feature type="chain" id="PRO_5023015045" description="Glycine-zipper-containing OmpA-like membrane domain-containing protein" evidence="1">
    <location>
        <begin position="20"/>
        <end position="166"/>
    </location>
</feature>
<dbReference type="Pfam" id="PF13436">
    <property type="entry name" value="Gly-zipper_OmpA"/>
    <property type="match status" value="1"/>
</dbReference>
<evidence type="ECO:0000313" key="3">
    <source>
        <dbReference type="EMBL" id="TNC77633.1"/>
    </source>
</evidence>
<evidence type="ECO:0000259" key="2">
    <source>
        <dbReference type="Pfam" id="PF13436"/>
    </source>
</evidence>
<gene>
    <name evidence="3" type="ORF">FHI69_09915</name>
</gene>
<dbReference type="EMBL" id="VDGE01000002">
    <property type="protein sequence ID" value="TNC77633.1"/>
    <property type="molecule type" value="Genomic_DNA"/>
</dbReference>
<evidence type="ECO:0000313" key="4">
    <source>
        <dbReference type="Proteomes" id="UP000305681"/>
    </source>
</evidence>
<reference evidence="3 4" key="1">
    <citation type="submission" date="2019-06" db="EMBL/GenBank/DDBJ databases">
        <title>Genome sequence of Janthinobacterium lividum UCD_MED1.</title>
        <authorList>
            <person name="De Leon M.E."/>
            <person name="Jospin G."/>
        </authorList>
    </citation>
    <scope>NUCLEOTIDE SEQUENCE [LARGE SCALE GENOMIC DNA]</scope>
    <source>
        <strain evidence="3 4">UCD_MED1</strain>
    </source>
</reference>
<dbReference type="PROSITE" id="PS51257">
    <property type="entry name" value="PROKAR_LIPOPROTEIN"/>
    <property type="match status" value="1"/>
</dbReference>
<name>A0A5C4NT78_9BURK</name>
<comment type="caution">
    <text evidence="3">The sequence shown here is derived from an EMBL/GenBank/DDBJ whole genome shotgun (WGS) entry which is preliminary data.</text>
</comment>
<keyword evidence="1" id="KW-0732">Signal</keyword>